<accession>A0A1C3EGT7</accession>
<dbReference type="CDD" id="cd01949">
    <property type="entry name" value="GGDEF"/>
    <property type="match status" value="1"/>
</dbReference>
<dbReference type="PROSITE" id="PS50887">
    <property type="entry name" value="GGDEF"/>
    <property type="match status" value="1"/>
</dbReference>
<dbReference type="EMBL" id="LYBM01000022">
    <property type="protein sequence ID" value="ODA32476.1"/>
    <property type="molecule type" value="Genomic_DNA"/>
</dbReference>
<dbReference type="GO" id="GO:0005886">
    <property type="term" value="C:plasma membrane"/>
    <property type="evidence" value="ECO:0007669"/>
    <property type="project" value="TreeGrafter"/>
</dbReference>
<dbReference type="Gene3D" id="3.30.70.270">
    <property type="match status" value="1"/>
</dbReference>
<dbReference type="NCBIfam" id="TIGR00229">
    <property type="entry name" value="sensory_box"/>
    <property type="match status" value="1"/>
</dbReference>
<name>A0A1C3EGT7_9GAMM</name>
<gene>
    <name evidence="6" type="ORF">A8L45_12710</name>
</gene>
<feature type="domain" description="PAC" evidence="4">
    <location>
        <begin position="345"/>
        <end position="397"/>
    </location>
</feature>
<dbReference type="GO" id="GO:0052621">
    <property type="term" value="F:diguanylate cyclase activity"/>
    <property type="evidence" value="ECO:0007669"/>
    <property type="project" value="UniProtKB-EC"/>
</dbReference>
<comment type="caution">
    <text evidence="6">The sequence shown here is derived from an EMBL/GenBank/DDBJ whole genome shotgun (WGS) entry which is preliminary data.</text>
</comment>
<evidence type="ECO:0000313" key="7">
    <source>
        <dbReference type="Proteomes" id="UP000094936"/>
    </source>
</evidence>
<dbReference type="AlphaFoldDB" id="A0A1C3EGT7"/>
<dbReference type="PANTHER" id="PTHR45138:SF9">
    <property type="entry name" value="DIGUANYLATE CYCLASE DGCM-RELATED"/>
    <property type="match status" value="1"/>
</dbReference>
<dbReference type="InterPro" id="IPR001610">
    <property type="entry name" value="PAC"/>
</dbReference>
<feature type="domain" description="PAC" evidence="4">
    <location>
        <begin position="205"/>
        <end position="257"/>
    </location>
</feature>
<dbReference type="Pfam" id="PF00990">
    <property type="entry name" value="GGDEF"/>
    <property type="match status" value="1"/>
</dbReference>
<dbReference type="GO" id="GO:1902201">
    <property type="term" value="P:negative regulation of bacterial-type flagellum-dependent cell motility"/>
    <property type="evidence" value="ECO:0007669"/>
    <property type="project" value="TreeGrafter"/>
</dbReference>
<dbReference type="Gene3D" id="3.30.450.20">
    <property type="entry name" value="PAS domain"/>
    <property type="match status" value="1"/>
</dbReference>
<feature type="domain" description="GGDEF" evidence="5">
    <location>
        <begin position="436"/>
        <end position="573"/>
    </location>
</feature>
<dbReference type="Pfam" id="PF08448">
    <property type="entry name" value="PAS_4"/>
    <property type="match status" value="1"/>
</dbReference>
<proteinExistence type="predicted"/>
<evidence type="ECO:0000259" key="4">
    <source>
        <dbReference type="PROSITE" id="PS50113"/>
    </source>
</evidence>
<keyword evidence="7" id="KW-1185">Reference proteome</keyword>
<dbReference type="InterPro" id="IPR000700">
    <property type="entry name" value="PAS-assoc_C"/>
</dbReference>
<evidence type="ECO:0000313" key="6">
    <source>
        <dbReference type="EMBL" id="ODA32476.1"/>
    </source>
</evidence>
<dbReference type="InterPro" id="IPR035965">
    <property type="entry name" value="PAS-like_dom_sf"/>
</dbReference>
<dbReference type="OrthoDB" id="9812260at2"/>
<evidence type="ECO:0000256" key="3">
    <source>
        <dbReference type="ARBA" id="ARBA00034247"/>
    </source>
</evidence>
<dbReference type="SMART" id="SM00086">
    <property type="entry name" value="PAC"/>
    <property type="match status" value="2"/>
</dbReference>
<dbReference type="SUPFAM" id="SSF55785">
    <property type="entry name" value="PYP-like sensor domain (PAS domain)"/>
    <property type="match status" value="1"/>
</dbReference>
<evidence type="ECO:0000256" key="2">
    <source>
        <dbReference type="ARBA" id="ARBA00012528"/>
    </source>
</evidence>
<reference evidence="6 7" key="1">
    <citation type="submission" date="2016-05" db="EMBL/GenBank/DDBJ databases">
        <title>Genomic Taxonomy of the Vibrionaceae.</title>
        <authorList>
            <person name="Gomez-Gil B."/>
            <person name="Enciso-Ibarra J."/>
        </authorList>
    </citation>
    <scope>NUCLEOTIDE SEQUENCE [LARGE SCALE GENOMIC DNA]</scope>
    <source>
        <strain evidence="6 7">CAIM 1920</strain>
    </source>
</reference>
<dbReference type="STRING" id="1080227.A8L45_12710"/>
<dbReference type="InterPro" id="IPR000160">
    <property type="entry name" value="GGDEF_dom"/>
</dbReference>
<dbReference type="SMART" id="SM00267">
    <property type="entry name" value="GGDEF"/>
    <property type="match status" value="1"/>
</dbReference>
<dbReference type="CDD" id="cd00130">
    <property type="entry name" value="PAS"/>
    <property type="match status" value="1"/>
</dbReference>
<evidence type="ECO:0000256" key="1">
    <source>
        <dbReference type="ARBA" id="ARBA00001946"/>
    </source>
</evidence>
<dbReference type="GO" id="GO:0043709">
    <property type="term" value="P:cell adhesion involved in single-species biofilm formation"/>
    <property type="evidence" value="ECO:0007669"/>
    <property type="project" value="TreeGrafter"/>
</dbReference>
<dbReference type="PANTHER" id="PTHR45138">
    <property type="entry name" value="REGULATORY COMPONENTS OF SENSORY TRANSDUCTION SYSTEM"/>
    <property type="match status" value="1"/>
</dbReference>
<dbReference type="SUPFAM" id="SSF55073">
    <property type="entry name" value="Nucleotide cyclase"/>
    <property type="match status" value="1"/>
</dbReference>
<comment type="catalytic activity">
    <reaction evidence="3">
        <text>2 GTP = 3',3'-c-di-GMP + 2 diphosphate</text>
        <dbReference type="Rhea" id="RHEA:24898"/>
        <dbReference type="ChEBI" id="CHEBI:33019"/>
        <dbReference type="ChEBI" id="CHEBI:37565"/>
        <dbReference type="ChEBI" id="CHEBI:58805"/>
        <dbReference type="EC" id="2.7.7.65"/>
    </reaction>
</comment>
<evidence type="ECO:0000259" key="5">
    <source>
        <dbReference type="PROSITE" id="PS50887"/>
    </source>
</evidence>
<dbReference type="PROSITE" id="PS50113">
    <property type="entry name" value="PAC"/>
    <property type="match status" value="2"/>
</dbReference>
<dbReference type="Proteomes" id="UP000094936">
    <property type="component" value="Unassembled WGS sequence"/>
</dbReference>
<dbReference type="FunFam" id="3.30.70.270:FF:000001">
    <property type="entry name" value="Diguanylate cyclase domain protein"/>
    <property type="match status" value="1"/>
</dbReference>
<dbReference type="InterPro" id="IPR000014">
    <property type="entry name" value="PAS"/>
</dbReference>
<dbReference type="InterPro" id="IPR043128">
    <property type="entry name" value="Rev_trsase/Diguanyl_cyclase"/>
</dbReference>
<organism evidence="6 7">
    <name type="scientific">Veronia pacifica</name>
    <dbReference type="NCBI Taxonomy" id="1080227"/>
    <lineage>
        <taxon>Bacteria</taxon>
        <taxon>Pseudomonadati</taxon>
        <taxon>Pseudomonadota</taxon>
        <taxon>Gammaproteobacteria</taxon>
        <taxon>Vibrionales</taxon>
        <taxon>Vibrionaceae</taxon>
        <taxon>Veronia</taxon>
    </lineage>
</organism>
<dbReference type="InterPro" id="IPR013656">
    <property type="entry name" value="PAS_4"/>
</dbReference>
<dbReference type="InterPro" id="IPR050469">
    <property type="entry name" value="Diguanylate_Cyclase"/>
</dbReference>
<dbReference type="InterPro" id="IPR029787">
    <property type="entry name" value="Nucleotide_cyclase"/>
</dbReference>
<protein>
    <recommendedName>
        <fullName evidence="2">diguanylate cyclase</fullName>
        <ecNumber evidence="2">2.7.7.65</ecNumber>
    </recommendedName>
</protein>
<dbReference type="EC" id="2.7.7.65" evidence="2"/>
<sequence length="583" mass="65852">MFDWLLLLVTLLSGAVIGALWVRRHRIIEEKTWRQYLSNLSTPKAIAYADSGEIFFANQSSIRGFELRFEQGIHRFDSEDEQTSFSRFIRMQPWPKCFANASIDFGHHTASNQSVVDVSGLPLWIRGKKAWVLTLDINPRNSQPDPFFHSGNQIMRSVIDALAELVCFQNREGMIVGTNLAFDTFWSNRQEEGLFFGSGLPEGRRTVQNWVTDPSGNSCLLETSQTLIRGDQGQILGSLSISHDVTNWHMMQQVLEHEIEARQTVEQELKKRSNLLESIFEASADPIGMFNEHYVYLGANKPYAEAVQANTSELEGKRAEDIIEHEILSQNKRLEDQVLATGEPARYEDLVLRQDGSQVWYEVTKTQFKDPVDDTLGVLVIARDITERKATQQQLADAIMELEELSFVDSLTKVANRRSLDEKLTKMWSSHARDKQPLSLILCDIDNFKAYNDNYGHQSGDKALRAVAGCFQRVVRRPLDFVARYGGEEFAILLPNTPTEGAVRVAENIAESLRQENILHEFSALSDRMTLSQGIATLIPEPSQDYGMLVELADTAMYRAKNSGKAKIECATEVSIPDAEPVI</sequence>
<comment type="cofactor">
    <cofactor evidence="1">
        <name>Mg(2+)</name>
        <dbReference type="ChEBI" id="CHEBI:18420"/>
    </cofactor>
</comment>
<dbReference type="NCBIfam" id="TIGR00254">
    <property type="entry name" value="GGDEF"/>
    <property type="match status" value="1"/>
</dbReference>